<dbReference type="STRING" id="1408657.A0A0W4ZVZ3"/>
<dbReference type="InterPro" id="IPR037883">
    <property type="entry name" value="Knr4/Smi1-like_sf"/>
</dbReference>
<dbReference type="OrthoDB" id="2305498at2759"/>
<reference evidence="4" key="1">
    <citation type="journal article" date="2016" name="Nat. Commun.">
        <title>Genome analysis of three Pneumocystis species reveals adaptation mechanisms to life exclusively in mammalian hosts.</title>
        <authorList>
            <person name="Ma L."/>
            <person name="Chen Z."/>
            <person name="Huang D.W."/>
            <person name="Kutty G."/>
            <person name="Ishihara M."/>
            <person name="Wang H."/>
            <person name="Abouelleil A."/>
            <person name="Bishop L."/>
            <person name="Davey E."/>
            <person name="Deng R."/>
            <person name="Deng X."/>
            <person name="Fan L."/>
            <person name="Fantoni G."/>
            <person name="Fitzgerald M."/>
            <person name="Gogineni E."/>
            <person name="Goldberg J.M."/>
            <person name="Handley G."/>
            <person name="Hu X."/>
            <person name="Huber C."/>
            <person name="Jiao X."/>
            <person name="Jones K."/>
            <person name="Levin J.Z."/>
            <person name="Liu Y."/>
            <person name="Macdonald P."/>
            <person name="Melnikov A."/>
            <person name="Raley C."/>
            <person name="Sassi M."/>
            <person name="Sherman B.T."/>
            <person name="Song X."/>
            <person name="Sykes S."/>
            <person name="Tran B."/>
            <person name="Walsh L."/>
            <person name="Xia Y."/>
            <person name="Yang J."/>
            <person name="Young S."/>
            <person name="Zeng Q."/>
            <person name="Zheng X."/>
            <person name="Stephens R."/>
            <person name="Nusbaum C."/>
            <person name="Birren B.W."/>
            <person name="Azadi P."/>
            <person name="Lempicki R.A."/>
            <person name="Cuomo C.A."/>
            <person name="Kovacs J.A."/>
        </authorList>
    </citation>
    <scope>NUCLEOTIDE SEQUENCE [LARGE SCALE GENOMIC DNA]</scope>
    <source>
        <strain evidence="4">RU7</strain>
    </source>
</reference>
<dbReference type="GO" id="GO:0070880">
    <property type="term" value="P:fungal-type cell wall beta-glucan biosynthetic process"/>
    <property type="evidence" value="ECO:0007669"/>
    <property type="project" value="TreeGrafter"/>
</dbReference>
<organism evidence="3 4">
    <name type="scientific">Pneumocystis jirovecii (strain RU7)</name>
    <name type="common">Human pneumocystis pneumonia agent</name>
    <dbReference type="NCBI Taxonomy" id="1408657"/>
    <lineage>
        <taxon>Eukaryota</taxon>
        <taxon>Fungi</taxon>
        <taxon>Dikarya</taxon>
        <taxon>Ascomycota</taxon>
        <taxon>Taphrinomycotina</taxon>
        <taxon>Pneumocystomycetes</taxon>
        <taxon>Pneumocystaceae</taxon>
        <taxon>Pneumocystis</taxon>
    </lineage>
</organism>
<evidence type="ECO:0000256" key="1">
    <source>
        <dbReference type="ARBA" id="ARBA00005303"/>
    </source>
</evidence>
<comment type="similarity">
    <text evidence="1">Belongs to the KNR4/SMI1 family.</text>
</comment>
<sequence length="467" mass="52280">MLVISSLSSFWNSLITSNRHADPSSSKLSYHASHKRNNSFKTDSLQSVVTISDKDVHLSHQHFCTSGNLSQHSNIQATSLDSTYTHAVPYSNMNHWPGLRFAMTYTLTPPAYEQTDIVLQDYGTDGLLPPPPVSDSWRRIDRWAQTHYPELYDQLSYGATVADVDELEHELECHLPRDVRESFFIHDGQERGGKPTGIVFGVTLLDCEELLEEYCLWKKVATDLTRIKTSNPFSRCNRLLKRQGSCPEGAVRPVYAHPKWIPLGKDFEGNNIAVDLAPGPTGRWGQVILFGRDQDIKCVVAQSWASFLAILADDLEEGDWTIDDTTGELFLGTSEKDRTSYFDILKSRVHKRQKQLSKPMLSLVNSNKMSVTFNETPTIINKSDTASVKIVRDIDTKPIESLEVLPVSVKSTKTTKQSLTALKKNTSITPKVALAIKDANILKGTEIQGKSIEIQETSILKENTVSN</sequence>
<dbReference type="Proteomes" id="UP000053447">
    <property type="component" value="Unassembled WGS sequence"/>
</dbReference>
<dbReference type="PANTHER" id="PTHR47432">
    <property type="entry name" value="CELL WALL ASSEMBLY REGULATOR SMI1"/>
    <property type="match status" value="1"/>
</dbReference>
<dbReference type="GeneID" id="28938552"/>
<dbReference type="eggNOG" id="ENOG502QTAZ">
    <property type="taxonomic scope" value="Eukaryota"/>
</dbReference>
<dbReference type="InterPro" id="IPR051873">
    <property type="entry name" value="KNR4/SMI1_regulator"/>
</dbReference>
<evidence type="ECO:0000313" key="3">
    <source>
        <dbReference type="EMBL" id="KTW32545.1"/>
    </source>
</evidence>
<dbReference type="VEuPathDB" id="FungiDB:T551_00030"/>
<dbReference type="Pfam" id="PF09346">
    <property type="entry name" value="SMI1_KNR4"/>
    <property type="match status" value="1"/>
</dbReference>
<dbReference type="SUPFAM" id="SSF160631">
    <property type="entry name" value="SMI1/KNR4-like"/>
    <property type="match status" value="1"/>
</dbReference>
<dbReference type="PANTHER" id="PTHR47432:SF1">
    <property type="entry name" value="CELL WALL ASSEMBLY REGULATOR SMI1"/>
    <property type="match status" value="1"/>
</dbReference>
<evidence type="ECO:0000259" key="2">
    <source>
        <dbReference type="SMART" id="SM00860"/>
    </source>
</evidence>
<evidence type="ECO:0000313" key="4">
    <source>
        <dbReference type="Proteomes" id="UP000053447"/>
    </source>
</evidence>
<dbReference type="EMBL" id="LFWA01000001">
    <property type="protein sequence ID" value="KTW32545.1"/>
    <property type="molecule type" value="Genomic_DNA"/>
</dbReference>
<gene>
    <name evidence="3" type="ORF">T551_00030</name>
</gene>
<dbReference type="InterPro" id="IPR018958">
    <property type="entry name" value="Knr4/Smi1-like_dom"/>
</dbReference>
<dbReference type="AlphaFoldDB" id="A0A0W4ZVZ3"/>
<dbReference type="SMART" id="SM00860">
    <property type="entry name" value="SMI1_KNR4"/>
    <property type="match status" value="1"/>
</dbReference>
<dbReference type="PIRSF" id="PIRSF017023">
    <property type="entry name" value="KNR4"/>
    <property type="match status" value="1"/>
</dbReference>
<comment type="caution">
    <text evidence="3">The sequence shown here is derived from an EMBL/GenBank/DDBJ whole genome shotgun (WGS) entry which is preliminary data.</text>
</comment>
<name>A0A0W4ZVZ3_PNEJ7</name>
<accession>A0A0W4ZVZ3</accession>
<dbReference type="RefSeq" id="XP_018231237.1">
    <property type="nucleotide sequence ID" value="XM_018372297.1"/>
</dbReference>
<dbReference type="GO" id="GO:0032153">
    <property type="term" value="C:cell division site"/>
    <property type="evidence" value="ECO:0007669"/>
    <property type="project" value="EnsemblFungi"/>
</dbReference>
<feature type="domain" description="Knr4/Smi1-like" evidence="2">
    <location>
        <begin position="158"/>
        <end position="310"/>
    </location>
</feature>
<keyword evidence="4" id="KW-1185">Reference proteome</keyword>
<dbReference type="GO" id="GO:0030674">
    <property type="term" value="F:protein-macromolecule adaptor activity"/>
    <property type="evidence" value="ECO:0007669"/>
    <property type="project" value="EnsemblFungi"/>
</dbReference>
<proteinExistence type="inferred from homology"/>
<dbReference type="GO" id="GO:0097708">
    <property type="term" value="C:intracellular vesicle"/>
    <property type="evidence" value="ECO:0007669"/>
    <property type="project" value="EnsemblFungi"/>
</dbReference>
<dbReference type="GO" id="GO:0043332">
    <property type="term" value="C:mating projection tip"/>
    <property type="evidence" value="ECO:0007669"/>
    <property type="project" value="TreeGrafter"/>
</dbReference>
<protein>
    <recommendedName>
        <fullName evidence="2">Knr4/Smi1-like domain-containing protein</fullName>
    </recommendedName>
</protein>
<dbReference type="InterPro" id="IPR009203">
    <property type="entry name" value="Knr4/Smi1"/>
</dbReference>